<proteinExistence type="predicted"/>
<dbReference type="EnsemblMetazoa" id="CapteT202512">
    <property type="protein sequence ID" value="CapteP202512"/>
    <property type="gene ID" value="CapteG202512"/>
</dbReference>
<keyword evidence="1" id="KW-0812">Transmembrane</keyword>
<dbReference type="OMA" id="NIHHTEN"/>
<evidence type="ECO:0000313" key="5">
    <source>
        <dbReference type="Proteomes" id="UP000014760"/>
    </source>
</evidence>
<dbReference type="GO" id="GO:0005886">
    <property type="term" value="C:plasma membrane"/>
    <property type="evidence" value="ECO:0007669"/>
    <property type="project" value="TreeGrafter"/>
</dbReference>
<feature type="transmembrane region" description="Helical" evidence="1">
    <location>
        <begin position="6"/>
        <end position="25"/>
    </location>
</feature>
<dbReference type="Gene3D" id="3.40.50.150">
    <property type="entry name" value="Vaccinia Virus protein VP39"/>
    <property type="match status" value="1"/>
</dbReference>
<organism evidence="3">
    <name type="scientific">Capitella teleta</name>
    <name type="common">Polychaete worm</name>
    <dbReference type="NCBI Taxonomy" id="283909"/>
    <lineage>
        <taxon>Eukaryota</taxon>
        <taxon>Metazoa</taxon>
        <taxon>Spiralia</taxon>
        <taxon>Lophotrochozoa</taxon>
        <taxon>Annelida</taxon>
        <taxon>Polychaeta</taxon>
        <taxon>Sedentaria</taxon>
        <taxon>Scolecida</taxon>
        <taxon>Capitellidae</taxon>
        <taxon>Capitella</taxon>
    </lineage>
</organism>
<evidence type="ECO:0000256" key="1">
    <source>
        <dbReference type="SAM" id="Phobius"/>
    </source>
</evidence>
<dbReference type="SUPFAM" id="SSF53335">
    <property type="entry name" value="S-adenosyl-L-methionine-dependent methyltransferases"/>
    <property type="match status" value="1"/>
</dbReference>
<dbReference type="EMBL" id="KB305236">
    <property type="protein sequence ID" value="ELU01268.1"/>
    <property type="molecule type" value="Genomic_DNA"/>
</dbReference>
<dbReference type="GO" id="GO:0031902">
    <property type="term" value="C:late endosome membrane"/>
    <property type="evidence" value="ECO:0007669"/>
    <property type="project" value="TreeGrafter"/>
</dbReference>
<dbReference type="GO" id="GO:0005789">
    <property type="term" value="C:endoplasmic reticulum membrane"/>
    <property type="evidence" value="ECO:0007669"/>
    <property type="project" value="TreeGrafter"/>
</dbReference>
<dbReference type="HOGENOM" id="CLU_062907_0_0_1"/>
<reference evidence="3 5" key="2">
    <citation type="journal article" date="2013" name="Nature">
        <title>Insights into bilaterian evolution from three spiralian genomes.</title>
        <authorList>
            <person name="Simakov O."/>
            <person name="Marletaz F."/>
            <person name="Cho S.J."/>
            <person name="Edsinger-Gonzales E."/>
            <person name="Havlak P."/>
            <person name="Hellsten U."/>
            <person name="Kuo D.H."/>
            <person name="Larsson T."/>
            <person name="Lv J."/>
            <person name="Arendt D."/>
            <person name="Savage R."/>
            <person name="Osoegawa K."/>
            <person name="de Jong P."/>
            <person name="Grimwood J."/>
            <person name="Chapman J.A."/>
            <person name="Shapiro H."/>
            <person name="Aerts A."/>
            <person name="Otillar R.P."/>
            <person name="Terry A.Y."/>
            <person name="Boore J.L."/>
            <person name="Grigoriev I.V."/>
            <person name="Lindberg D.R."/>
            <person name="Seaver E.C."/>
            <person name="Weisblat D.A."/>
            <person name="Putnam N.H."/>
            <person name="Rokhsar D.S."/>
        </authorList>
    </citation>
    <scope>NUCLEOTIDE SEQUENCE</scope>
    <source>
        <strain evidence="3 5">I ESC-2004</strain>
    </source>
</reference>
<dbReference type="PANTHER" id="PTHR34009">
    <property type="entry name" value="PROTEIN STAR"/>
    <property type="match status" value="1"/>
</dbReference>
<protein>
    <recommendedName>
        <fullName evidence="2">Methyltransferase FkbM domain-containing protein</fullName>
    </recommendedName>
</protein>
<keyword evidence="1" id="KW-1133">Transmembrane helix</keyword>
<gene>
    <name evidence="3" type="ORF">CAPTEDRAFT_202512</name>
</gene>
<sequence>MNSNKVAVLGFFSVGVLLLFIIVIVQDEGKVMEQISRASQRQVKKQGEETDKKIVESPEKFGNIISATEVKKFKKGKEFIPTNDPVLIEYIRKQMVGPSKEPLTLLQSQELDQSQEGQSKRVDEILHHKTGGFYVECGAATGERNSNSLFFDGVRNWTGLLIEADPKSYDAMLMRNRHAYSINSCLSPDNQTKAMSFEVAGERGGLESEQRAGPGGKGAANSAIQCFPIDAVLRALDVKHIDYFSLDVEGLEVAILKTFPWGTVTVDVWTVEFRTFKDSKMHPGLTRERYDAIKEVFDATGLYENNGTLPAAVPGGIPSMGGLDVVYIRKDFV</sequence>
<keyword evidence="1" id="KW-0472">Membrane</keyword>
<evidence type="ECO:0000313" key="4">
    <source>
        <dbReference type="EnsemblMetazoa" id="CapteP202512"/>
    </source>
</evidence>
<dbReference type="Proteomes" id="UP000014760">
    <property type="component" value="Unassembled WGS sequence"/>
</dbReference>
<dbReference type="PANTHER" id="PTHR34009:SF2">
    <property type="entry name" value="PROTEIN STAR"/>
    <property type="match status" value="1"/>
</dbReference>
<dbReference type="AlphaFoldDB" id="R7UBT6"/>
<dbReference type="InterPro" id="IPR029063">
    <property type="entry name" value="SAM-dependent_MTases_sf"/>
</dbReference>
<dbReference type="EMBL" id="AMQN01009353">
    <property type="status" value="NOT_ANNOTATED_CDS"/>
    <property type="molecule type" value="Genomic_DNA"/>
</dbReference>
<accession>R7UBT6</accession>
<evidence type="ECO:0000259" key="2">
    <source>
        <dbReference type="Pfam" id="PF05050"/>
    </source>
</evidence>
<dbReference type="GO" id="GO:0006888">
    <property type="term" value="P:endoplasmic reticulum to Golgi vesicle-mediated transport"/>
    <property type="evidence" value="ECO:0007669"/>
    <property type="project" value="TreeGrafter"/>
</dbReference>
<reference evidence="4" key="3">
    <citation type="submission" date="2015-06" db="UniProtKB">
        <authorList>
            <consortium name="EnsemblMetazoa"/>
        </authorList>
    </citation>
    <scope>IDENTIFICATION</scope>
</reference>
<keyword evidence="5" id="KW-1185">Reference proteome</keyword>
<name>R7UBT6_CAPTE</name>
<dbReference type="GO" id="GO:0005794">
    <property type="term" value="C:Golgi apparatus"/>
    <property type="evidence" value="ECO:0007669"/>
    <property type="project" value="TreeGrafter"/>
</dbReference>
<dbReference type="GO" id="GO:0016197">
    <property type="term" value="P:endosomal transport"/>
    <property type="evidence" value="ECO:0007669"/>
    <property type="project" value="TreeGrafter"/>
</dbReference>
<dbReference type="InterPro" id="IPR053202">
    <property type="entry name" value="EGF_Rcpt_Signaling_Reg"/>
</dbReference>
<feature type="domain" description="Methyltransferase FkbM" evidence="2">
    <location>
        <begin position="136"/>
        <end position="279"/>
    </location>
</feature>
<dbReference type="InterPro" id="IPR006342">
    <property type="entry name" value="FkbM_mtfrase"/>
</dbReference>
<reference evidence="5" key="1">
    <citation type="submission" date="2012-12" db="EMBL/GenBank/DDBJ databases">
        <authorList>
            <person name="Hellsten U."/>
            <person name="Grimwood J."/>
            <person name="Chapman J.A."/>
            <person name="Shapiro H."/>
            <person name="Aerts A."/>
            <person name="Otillar R.P."/>
            <person name="Terry A.Y."/>
            <person name="Boore J.L."/>
            <person name="Simakov O."/>
            <person name="Marletaz F."/>
            <person name="Cho S.-J."/>
            <person name="Edsinger-Gonzales E."/>
            <person name="Havlak P."/>
            <person name="Kuo D.-H."/>
            <person name="Larsson T."/>
            <person name="Lv J."/>
            <person name="Arendt D."/>
            <person name="Savage R."/>
            <person name="Osoegawa K."/>
            <person name="de Jong P."/>
            <person name="Lindberg D.R."/>
            <person name="Seaver E.C."/>
            <person name="Weisblat D.A."/>
            <person name="Putnam N.H."/>
            <person name="Grigoriev I.V."/>
            <person name="Rokhsar D.S."/>
        </authorList>
    </citation>
    <scope>NUCLEOTIDE SEQUENCE</scope>
    <source>
        <strain evidence="5">I ESC-2004</strain>
    </source>
</reference>
<evidence type="ECO:0000313" key="3">
    <source>
        <dbReference type="EMBL" id="ELU01268.1"/>
    </source>
</evidence>
<dbReference type="OrthoDB" id="6352234at2759"/>
<dbReference type="Pfam" id="PF05050">
    <property type="entry name" value="Methyltransf_21"/>
    <property type="match status" value="1"/>
</dbReference>